<dbReference type="AlphaFoldDB" id="A0A2W2AXX2"/>
<sequence>MLSVRRSPISRPGLAFLIAAAAAVAGVLGAWWITPDAVLPDGGAFASQIVAASPDQFRPEPREWSAYLALLLVTPLAVALGLWLTRAMAAEARPRPGDVLLLLAGLGLAAWAVARDDIATLFNVDWRVLTATGVLALAAAAGGAAGLVPSMRSAAMLHRLVLAGLCITSVLLCFATRVFDVRSIDSVPFMPHFSAFFYSIVQISLGASCTIGVVPQYGCYGEFYAPLLKLAGLNVLNATLLTALLQSAALVSILVFAGRLVRSPLVLLAAGLWLILLQNWVLVGVTDPYFQYGPLRLLFPALSLALAMWFTARAGAARAAWLGAFGSLAVMFNPDSGSVVLLALALLVAATPLALRGGMPALRAAGFAAAFFAGAFAAGAAFILLLAWKGGSPPQLLQLMAYPRIFAAEGFMMLPLQGLPALWVAVAAVLLLGVLLAALDLSKGWNREAMLTLYAAILGAGLVSYHVGRSHPNTLLLCMWPAVVVAARLLDRLTGATGKDASRSLAFIGRATALLWIGLAAVIGVPGAPLLAETAATRWQPILQAAAPAEPGLPGFIAQESDGEAYEVIGIDQPVLAAEARHRAGYGGPGIAETLLRKDAAAYIDYLLDTRPPHLFIDYRLVENQPYWLNTASWIRDALPRLRAIYSLKNWSPDGEMMHLVREPSPAPDLFERHLSCAGPSCPPPQTIVFAEQGGRLWQRWQRPVQLPLDLHEPVPAGGFDIIMTVAPEPEQGPYATIVSNHSYDFRGFTLHHLPRSNGYYSLAVGDGERWHASKPFIIPPGRLSRLVVHAEGDHFTVTLDGRTVSEMTVANAQVKGPPDVPLSFGDFMKRGRPFAGLIEFAALVPHPGQQGANHD</sequence>
<feature type="transmembrane region" description="Helical" evidence="1">
    <location>
        <begin position="97"/>
        <end position="114"/>
    </location>
</feature>
<feature type="transmembrane region" description="Helical" evidence="1">
    <location>
        <begin position="367"/>
        <end position="388"/>
    </location>
</feature>
<dbReference type="Proteomes" id="UP000248795">
    <property type="component" value="Unassembled WGS sequence"/>
</dbReference>
<comment type="caution">
    <text evidence="2">The sequence shown here is derived from an EMBL/GenBank/DDBJ whole genome shotgun (WGS) entry which is preliminary data.</text>
</comment>
<gene>
    <name evidence="2" type="ORF">DK847_02050</name>
</gene>
<reference evidence="3" key="1">
    <citation type="submission" date="2018-06" db="EMBL/GenBank/DDBJ databases">
        <title>Aestuariibacter litoralis strain KCTC 52945T.</title>
        <authorList>
            <person name="Li X."/>
            <person name="Salam N."/>
            <person name="Li J.-L."/>
            <person name="Chen Y.-M."/>
            <person name="Yang Z.-W."/>
            <person name="Zhang L.-Y."/>
            <person name="Han M.-X."/>
            <person name="Xiao M."/>
            <person name="Li W.-J."/>
        </authorList>
    </citation>
    <scope>NUCLEOTIDE SEQUENCE [LARGE SCALE GENOMIC DNA]</scope>
    <source>
        <strain evidence="3">KCTC 52945</strain>
    </source>
</reference>
<keyword evidence="1" id="KW-0812">Transmembrane</keyword>
<feature type="transmembrane region" description="Helical" evidence="1">
    <location>
        <begin position="421"/>
        <end position="439"/>
    </location>
</feature>
<protein>
    <submittedName>
        <fullName evidence="2">Uncharacterized protein</fullName>
    </submittedName>
</protein>
<keyword evidence="3" id="KW-1185">Reference proteome</keyword>
<feature type="transmembrane region" description="Helical" evidence="1">
    <location>
        <begin position="297"/>
        <end position="316"/>
    </location>
</feature>
<evidence type="ECO:0000313" key="2">
    <source>
        <dbReference type="EMBL" id="PZF78612.1"/>
    </source>
</evidence>
<feature type="transmembrane region" description="Helical" evidence="1">
    <location>
        <begin position="12"/>
        <end position="33"/>
    </location>
</feature>
<evidence type="ECO:0000313" key="3">
    <source>
        <dbReference type="Proteomes" id="UP000248795"/>
    </source>
</evidence>
<feature type="transmembrane region" description="Helical" evidence="1">
    <location>
        <begin position="160"/>
        <end position="179"/>
    </location>
</feature>
<organism evidence="2 3">
    <name type="scientific">Aestuariivirga litoralis</name>
    <dbReference type="NCBI Taxonomy" id="2650924"/>
    <lineage>
        <taxon>Bacteria</taxon>
        <taxon>Pseudomonadati</taxon>
        <taxon>Pseudomonadota</taxon>
        <taxon>Alphaproteobacteria</taxon>
        <taxon>Hyphomicrobiales</taxon>
        <taxon>Aestuariivirgaceae</taxon>
        <taxon>Aestuariivirga</taxon>
    </lineage>
</organism>
<feature type="transmembrane region" description="Helical" evidence="1">
    <location>
        <begin position="451"/>
        <end position="468"/>
    </location>
</feature>
<accession>A0A2W2AXX2</accession>
<feature type="transmembrane region" description="Helical" evidence="1">
    <location>
        <begin position="264"/>
        <end position="285"/>
    </location>
</feature>
<evidence type="ECO:0000256" key="1">
    <source>
        <dbReference type="SAM" id="Phobius"/>
    </source>
</evidence>
<feature type="transmembrane region" description="Helical" evidence="1">
    <location>
        <begin position="336"/>
        <end position="355"/>
    </location>
</feature>
<feature type="transmembrane region" description="Helical" evidence="1">
    <location>
        <begin position="64"/>
        <end position="85"/>
    </location>
</feature>
<keyword evidence="1" id="KW-1133">Transmembrane helix</keyword>
<feature type="transmembrane region" description="Helical" evidence="1">
    <location>
        <begin position="126"/>
        <end position="148"/>
    </location>
</feature>
<feature type="transmembrane region" description="Helical" evidence="1">
    <location>
        <begin position="235"/>
        <end position="258"/>
    </location>
</feature>
<dbReference type="RefSeq" id="WP_111195940.1">
    <property type="nucleotide sequence ID" value="NZ_QKVK01000001.1"/>
</dbReference>
<proteinExistence type="predicted"/>
<dbReference type="EMBL" id="QKVK01000001">
    <property type="protein sequence ID" value="PZF78612.1"/>
    <property type="molecule type" value="Genomic_DNA"/>
</dbReference>
<feature type="transmembrane region" description="Helical" evidence="1">
    <location>
        <begin position="474"/>
        <end position="490"/>
    </location>
</feature>
<feature type="transmembrane region" description="Helical" evidence="1">
    <location>
        <begin position="195"/>
        <end position="214"/>
    </location>
</feature>
<keyword evidence="1" id="KW-0472">Membrane</keyword>
<feature type="transmembrane region" description="Helical" evidence="1">
    <location>
        <begin position="511"/>
        <end position="532"/>
    </location>
</feature>
<name>A0A2W2AXX2_9HYPH</name>